<dbReference type="GO" id="GO:0016887">
    <property type="term" value="F:ATP hydrolysis activity"/>
    <property type="evidence" value="ECO:0007669"/>
    <property type="project" value="InterPro"/>
</dbReference>
<dbReference type="PANTHER" id="PTHR40396">
    <property type="entry name" value="ATPASE-LIKE PROTEIN"/>
    <property type="match status" value="1"/>
</dbReference>
<dbReference type="RefSeq" id="WP_016208705.1">
    <property type="nucleotide sequence ID" value="NZ_ASRV01000205.1"/>
</dbReference>
<dbReference type="CDD" id="cd00267">
    <property type="entry name" value="ABC_ATPase"/>
    <property type="match status" value="1"/>
</dbReference>
<evidence type="ECO:0000259" key="1">
    <source>
        <dbReference type="Pfam" id="PF13304"/>
    </source>
</evidence>
<dbReference type="SUPFAM" id="SSF52540">
    <property type="entry name" value="P-loop containing nucleoside triphosphate hydrolases"/>
    <property type="match status" value="1"/>
</dbReference>
<reference evidence="2 3" key="1">
    <citation type="submission" date="2013-03" db="EMBL/GenBank/DDBJ databases">
        <title>Whole genome shotgun sequencing of Clostridium sartagoforme AAU1.</title>
        <authorList>
            <person name="Joshi C.G."/>
            <person name="Duggirala S.M."/>
            <person name="Nathani N.M."/>
            <person name="Bhatt V.D."/>
            <person name="Patel A.K."/>
            <person name="Pandya P.R."/>
            <person name="KaPatel J.A."/>
        </authorList>
    </citation>
    <scope>NUCLEOTIDE SEQUENCE [LARGE SCALE GENOMIC DNA]</scope>
    <source>
        <strain evidence="2 3">AAU1</strain>
    </source>
</reference>
<dbReference type="Pfam" id="PF13304">
    <property type="entry name" value="AAA_21"/>
    <property type="match status" value="1"/>
</dbReference>
<dbReference type="InterPro" id="IPR003959">
    <property type="entry name" value="ATPase_AAA_core"/>
</dbReference>
<dbReference type="OrthoDB" id="9809324at2"/>
<proteinExistence type="predicted"/>
<gene>
    <name evidence="2" type="ORF">A500_17385</name>
</gene>
<feature type="domain" description="ATPase AAA-type core" evidence="1">
    <location>
        <begin position="44"/>
        <end position="390"/>
    </location>
</feature>
<evidence type="ECO:0000313" key="3">
    <source>
        <dbReference type="Proteomes" id="UP000013988"/>
    </source>
</evidence>
<dbReference type="AlphaFoldDB" id="R9BZQ2"/>
<sequence length="450" mass="52282">MLVRFSVGNFLSFKDIQEFSMIKGKAKKKAERIFDNEKIKLLKFASVFGANASGKSNFVKAINYSRNIILKGEIDNISASEFKLDNESKNKPSYFEFEIVIDDRVYSYGFEISIHNKKFISEWLIELEANREVVIFSRDIPNEKSSSDLKIKDQGSRNSFNLYLNDLESNDEVLFLNEMNSKSKSTLYKKEDELIIFKKIYEWFLNKIDVNYPERPISNYSYFLENNNQICKILQSFGTGITNFKVEDTNIDAIKGLPGDLVKKIITDLENIKNSDNEGKKEATITLRTRNAYYMFNLLDDNETIDVTTIKFNHGSDVLFGFEEESDGTRRLLDLIEILYNAEDKVYIIDELDRSLHPQLTYKFIQEFLKLANNRNTQLIITTHEARLLDFELLRQDEIWISNKGDLGDTSLYSLDEYNIRFDKKVEKAYLEGRYGGVPIFSSIFPIGEV</sequence>
<comment type="caution">
    <text evidence="2">The sequence shown here is derived from an EMBL/GenBank/DDBJ whole genome shotgun (WGS) entry which is preliminary data.</text>
</comment>
<dbReference type="Proteomes" id="UP000013988">
    <property type="component" value="Unassembled WGS sequence"/>
</dbReference>
<keyword evidence="3" id="KW-1185">Reference proteome</keyword>
<dbReference type="EMBL" id="ASRV01000205">
    <property type="protein sequence ID" value="EOR20426.1"/>
    <property type="molecule type" value="Genomic_DNA"/>
</dbReference>
<dbReference type="Gene3D" id="3.40.50.300">
    <property type="entry name" value="P-loop containing nucleotide triphosphate hydrolases"/>
    <property type="match status" value="1"/>
</dbReference>
<evidence type="ECO:0000313" key="2">
    <source>
        <dbReference type="EMBL" id="EOR20426.1"/>
    </source>
</evidence>
<dbReference type="InterPro" id="IPR027417">
    <property type="entry name" value="P-loop_NTPase"/>
</dbReference>
<organism evidence="2 3">
    <name type="scientific">Clostridium sartagoforme AAU1</name>
    <dbReference type="NCBI Taxonomy" id="1202534"/>
    <lineage>
        <taxon>Bacteria</taxon>
        <taxon>Bacillati</taxon>
        <taxon>Bacillota</taxon>
        <taxon>Clostridia</taxon>
        <taxon>Eubacteriales</taxon>
        <taxon>Clostridiaceae</taxon>
        <taxon>Clostridium</taxon>
    </lineage>
</organism>
<dbReference type="PANTHER" id="PTHR40396:SF1">
    <property type="entry name" value="ATPASE AAA-TYPE CORE DOMAIN-CONTAINING PROTEIN"/>
    <property type="match status" value="1"/>
</dbReference>
<dbReference type="GO" id="GO:0005524">
    <property type="term" value="F:ATP binding"/>
    <property type="evidence" value="ECO:0007669"/>
    <property type="project" value="InterPro"/>
</dbReference>
<accession>R9BZQ2</accession>
<name>R9BZQ2_9CLOT</name>
<dbReference type="PATRIC" id="fig|1202534.3.peg.3464"/>
<protein>
    <submittedName>
        <fullName evidence="2">Transporter</fullName>
    </submittedName>
</protein>